<accession>A0A2D3VKD8</accession>
<evidence type="ECO:0000313" key="2">
    <source>
        <dbReference type="EMBL" id="CZT23859.1"/>
    </source>
</evidence>
<organism evidence="2 3">
    <name type="scientific">Ramularia collo-cygni</name>
    <dbReference type="NCBI Taxonomy" id="112498"/>
    <lineage>
        <taxon>Eukaryota</taxon>
        <taxon>Fungi</taxon>
        <taxon>Dikarya</taxon>
        <taxon>Ascomycota</taxon>
        <taxon>Pezizomycotina</taxon>
        <taxon>Dothideomycetes</taxon>
        <taxon>Dothideomycetidae</taxon>
        <taxon>Mycosphaerellales</taxon>
        <taxon>Mycosphaerellaceae</taxon>
        <taxon>Ramularia</taxon>
    </lineage>
</organism>
<evidence type="ECO:0000256" key="1">
    <source>
        <dbReference type="SAM" id="MobiDB-lite"/>
    </source>
</evidence>
<evidence type="ECO:0000313" key="3">
    <source>
        <dbReference type="Proteomes" id="UP000225277"/>
    </source>
</evidence>
<dbReference type="RefSeq" id="XP_023630583.1">
    <property type="nucleotide sequence ID" value="XM_023774815.1"/>
</dbReference>
<feature type="compositionally biased region" description="Low complexity" evidence="1">
    <location>
        <begin position="135"/>
        <end position="145"/>
    </location>
</feature>
<feature type="region of interest" description="Disordered" evidence="1">
    <location>
        <begin position="135"/>
        <end position="155"/>
    </location>
</feature>
<dbReference type="GeneID" id="35604642"/>
<dbReference type="OrthoDB" id="654211at2759"/>
<reference evidence="2 3" key="1">
    <citation type="submission" date="2016-03" db="EMBL/GenBank/DDBJ databases">
        <authorList>
            <person name="Ploux O."/>
        </authorList>
    </citation>
    <scope>NUCLEOTIDE SEQUENCE [LARGE SCALE GENOMIC DNA]</scope>
    <source>
        <strain evidence="2 3">URUG2</strain>
    </source>
</reference>
<gene>
    <name evidence="2" type="ORF">RCC_09574</name>
</gene>
<name>A0A2D3VKD8_9PEZI</name>
<keyword evidence="3" id="KW-1185">Reference proteome</keyword>
<proteinExistence type="predicted"/>
<dbReference type="EMBL" id="FJUY01000018">
    <property type="protein sequence ID" value="CZT23859.1"/>
    <property type="molecule type" value="Genomic_DNA"/>
</dbReference>
<dbReference type="Proteomes" id="UP000225277">
    <property type="component" value="Unassembled WGS sequence"/>
</dbReference>
<sequence>MTSFSSLETDQCFSFGDIAAEADFHDLGWSLAQYDMPVAQELASILQGSPMNDISSSCTVPRTTGKYRGRSSQSSIKLNTTIGLPPANCEVSGATASVSLASPMVWSLNGFDGDTGLECLPWQEEDLHTFEEASLAESLTSSSNEDQASEHEAREGWKPDDVFEIGYVDKYGDWRCKFEGCKSKKVYERACDLLGSDWIHE</sequence>
<dbReference type="AlphaFoldDB" id="A0A2D3VKD8"/>
<protein>
    <submittedName>
        <fullName evidence="2">Uncharacterized protein</fullName>
    </submittedName>
</protein>